<feature type="non-terminal residue" evidence="1">
    <location>
        <position position="75"/>
    </location>
</feature>
<sequence>MFGFVLKKRQLRNHSKWARLKVMVMAILSLIRTSFVHEGLTSKFRVGWRVSARVASDERTLVVPINQRSKDLIGY</sequence>
<organism evidence="1">
    <name type="scientific">Solanum chacoense</name>
    <name type="common">Chaco potato</name>
    <dbReference type="NCBI Taxonomy" id="4108"/>
    <lineage>
        <taxon>Eukaryota</taxon>
        <taxon>Viridiplantae</taxon>
        <taxon>Streptophyta</taxon>
        <taxon>Embryophyta</taxon>
        <taxon>Tracheophyta</taxon>
        <taxon>Spermatophyta</taxon>
        <taxon>Magnoliopsida</taxon>
        <taxon>eudicotyledons</taxon>
        <taxon>Gunneridae</taxon>
        <taxon>Pentapetalae</taxon>
        <taxon>asterids</taxon>
        <taxon>lamiids</taxon>
        <taxon>Solanales</taxon>
        <taxon>Solanaceae</taxon>
        <taxon>Solanoideae</taxon>
        <taxon>Solaneae</taxon>
        <taxon>Solanum</taxon>
    </lineage>
</organism>
<evidence type="ECO:0000313" key="1">
    <source>
        <dbReference type="EMBL" id="JAP07760.1"/>
    </source>
</evidence>
<reference evidence="1" key="1">
    <citation type="submission" date="2015-12" db="EMBL/GenBank/DDBJ databases">
        <title>Gene expression during late stages of embryo sac development: a critical building block for successful pollen-pistil interactions.</title>
        <authorList>
            <person name="Liu Y."/>
            <person name="Joly V."/>
            <person name="Sabar M."/>
            <person name="Matton D.P."/>
        </authorList>
    </citation>
    <scope>NUCLEOTIDE SEQUENCE</scope>
</reference>
<accession>A0A0V0GKE5</accession>
<name>A0A0V0GKE5_SOLCH</name>
<protein>
    <submittedName>
        <fullName evidence="1">Putative ovule protein</fullName>
    </submittedName>
</protein>
<dbReference type="AlphaFoldDB" id="A0A0V0GKE5"/>
<proteinExistence type="predicted"/>
<dbReference type="EMBL" id="GEDG01038105">
    <property type="protein sequence ID" value="JAP07760.1"/>
    <property type="molecule type" value="Transcribed_RNA"/>
</dbReference>